<keyword evidence="2" id="KW-1185">Reference proteome</keyword>
<reference evidence="1" key="1">
    <citation type="submission" date="2021-12" db="EMBL/GenBank/DDBJ databases">
        <authorList>
            <person name="Martin H S."/>
        </authorList>
    </citation>
    <scope>NUCLEOTIDE SEQUENCE</scope>
</reference>
<dbReference type="Proteomes" id="UP000838878">
    <property type="component" value="Chromosome 6"/>
</dbReference>
<protein>
    <submittedName>
        <fullName evidence="1">Uncharacterized protein</fullName>
    </submittedName>
</protein>
<evidence type="ECO:0000313" key="1">
    <source>
        <dbReference type="EMBL" id="CAH0726910.1"/>
    </source>
</evidence>
<evidence type="ECO:0000313" key="2">
    <source>
        <dbReference type="Proteomes" id="UP000838878"/>
    </source>
</evidence>
<organism evidence="1 2">
    <name type="scientific">Brenthis ino</name>
    <name type="common">lesser marbled fritillary</name>
    <dbReference type="NCBI Taxonomy" id="405034"/>
    <lineage>
        <taxon>Eukaryota</taxon>
        <taxon>Metazoa</taxon>
        <taxon>Ecdysozoa</taxon>
        <taxon>Arthropoda</taxon>
        <taxon>Hexapoda</taxon>
        <taxon>Insecta</taxon>
        <taxon>Pterygota</taxon>
        <taxon>Neoptera</taxon>
        <taxon>Endopterygota</taxon>
        <taxon>Lepidoptera</taxon>
        <taxon>Glossata</taxon>
        <taxon>Ditrysia</taxon>
        <taxon>Papilionoidea</taxon>
        <taxon>Nymphalidae</taxon>
        <taxon>Heliconiinae</taxon>
        <taxon>Argynnini</taxon>
        <taxon>Brenthis</taxon>
    </lineage>
</organism>
<dbReference type="EMBL" id="OV170226">
    <property type="protein sequence ID" value="CAH0726910.1"/>
    <property type="molecule type" value="Genomic_DNA"/>
</dbReference>
<sequence>MKIAPRQGEFKNKKYYSKFKVRKLHCTNYAADGALSLSPAPPAPLVLIIFLASRRLAGTRKNCVELKDDVKNLLK</sequence>
<dbReference type="AlphaFoldDB" id="A0A8J9VTG4"/>
<proteinExistence type="predicted"/>
<gene>
    <name evidence="1" type="ORF">BINO364_LOCUS12316</name>
</gene>
<accession>A0A8J9VTG4</accession>
<feature type="non-terminal residue" evidence="1">
    <location>
        <position position="75"/>
    </location>
</feature>
<name>A0A8J9VTG4_9NEOP</name>